<evidence type="ECO:0000256" key="3">
    <source>
        <dbReference type="ARBA" id="ARBA00022692"/>
    </source>
</evidence>
<feature type="transmembrane region" description="Helical" evidence="7">
    <location>
        <begin position="60"/>
        <end position="83"/>
    </location>
</feature>
<keyword evidence="4" id="KW-0029">Amino-acid transport</keyword>
<evidence type="ECO:0000256" key="5">
    <source>
        <dbReference type="ARBA" id="ARBA00022989"/>
    </source>
</evidence>
<dbReference type="GO" id="GO:0006865">
    <property type="term" value="P:amino acid transport"/>
    <property type="evidence" value="ECO:0007669"/>
    <property type="project" value="UniProtKB-KW"/>
</dbReference>
<feature type="transmembrane region" description="Helical" evidence="7">
    <location>
        <begin position="118"/>
        <end position="139"/>
    </location>
</feature>
<evidence type="ECO:0000259" key="8">
    <source>
        <dbReference type="Pfam" id="PF01490"/>
    </source>
</evidence>
<comment type="subcellular location">
    <subcellularLocation>
        <location evidence="1">Membrane</location>
    </subcellularLocation>
</comment>
<accession>A0A200R4R4</accession>
<dbReference type="Pfam" id="PF01490">
    <property type="entry name" value="Aa_trans"/>
    <property type="match status" value="1"/>
</dbReference>
<comment type="caution">
    <text evidence="9">The sequence shown here is derived from an EMBL/GenBank/DDBJ whole genome shotgun (WGS) entry which is preliminary data.</text>
</comment>
<sequence length="440" mass="48442">MAEFESGPKKTSDMESLNIKVPETAHQISQDSWFQVAFVLTTGINSAYVLGYSGTVMVPLGWFGGAIGLVLAAALSLYANALLARIHETGGKRHIRYRDLAGHIYGKNAYSLTWALQYINLFMINTGYIILAGSALKAFYVLFSDDHVMKLPYFIAIAGFTCALFAFGIPHLSALRIWLGVSTFLSLIYIIVAFVLSLQDGMKASAKDYSIPGSKASKIFGAIGGFANLFFAFNTGMLPEIQATVKQPVVSNMQKALVFQFTIGILPMYAITLMGYWAYGSGTSTYLLNNVSGPIWVKTTANIAAFLHSVIALHIFASPMYEYMDTTYGRTKGNAFSFHNLSFRVLVRGGYLTINTLVAALLPFLGDFMSLTGAFSTFPLTFILANHMYLMVKKNNLTVPQKFWHWLNVCFFSFMSAAAGISAIRLILADSRTYHLFADL</sequence>
<feature type="transmembrane region" description="Helical" evidence="7">
    <location>
        <begin position="177"/>
        <end position="199"/>
    </location>
</feature>
<evidence type="ECO:0000256" key="1">
    <source>
        <dbReference type="ARBA" id="ARBA00004370"/>
    </source>
</evidence>
<evidence type="ECO:0000313" key="9">
    <source>
        <dbReference type="EMBL" id="OVA17712.1"/>
    </source>
</evidence>
<feature type="transmembrane region" description="Helical" evidence="7">
    <location>
        <begin position="299"/>
        <end position="324"/>
    </location>
</feature>
<keyword evidence="5 7" id="KW-1133">Transmembrane helix</keyword>
<dbReference type="AlphaFoldDB" id="A0A200R4R4"/>
<proteinExistence type="predicted"/>
<feature type="transmembrane region" description="Helical" evidence="7">
    <location>
        <begin position="404"/>
        <end position="428"/>
    </location>
</feature>
<evidence type="ECO:0000256" key="6">
    <source>
        <dbReference type="ARBA" id="ARBA00023136"/>
    </source>
</evidence>
<evidence type="ECO:0000313" key="10">
    <source>
        <dbReference type="Proteomes" id="UP000195402"/>
    </source>
</evidence>
<feature type="transmembrane region" description="Helical" evidence="7">
    <location>
        <begin position="345"/>
        <end position="365"/>
    </location>
</feature>
<feature type="transmembrane region" description="Helical" evidence="7">
    <location>
        <begin position="151"/>
        <end position="170"/>
    </location>
</feature>
<feature type="transmembrane region" description="Helical" evidence="7">
    <location>
        <begin position="219"/>
        <end position="237"/>
    </location>
</feature>
<dbReference type="GO" id="GO:0016020">
    <property type="term" value="C:membrane"/>
    <property type="evidence" value="ECO:0007669"/>
    <property type="project" value="UniProtKB-SubCell"/>
</dbReference>
<protein>
    <submittedName>
        <fullName evidence="9">Amino acid transporter</fullName>
    </submittedName>
</protein>
<keyword evidence="6 7" id="KW-0472">Membrane</keyword>
<gene>
    <name evidence="9" type="ORF">BVC80_1835g88</name>
</gene>
<evidence type="ECO:0000256" key="2">
    <source>
        <dbReference type="ARBA" id="ARBA00022448"/>
    </source>
</evidence>
<reference evidence="9 10" key="1">
    <citation type="journal article" date="2017" name="Mol. Plant">
        <title>The Genome of Medicinal Plant Macleaya cordata Provides New Insights into Benzylisoquinoline Alkaloids Metabolism.</title>
        <authorList>
            <person name="Liu X."/>
            <person name="Liu Y."/>
            <person name="Huang P."/>
            <person name="Ma Y."/>
            <person name="Qing Z."/>
            <person name="Tang Q."/>
            <person name="Cao H."/>
            <person name="Cheng P."/>
            <person name="Zheng Y."/>
            <person name="Yuan Z."/>
            <person name="Zhou Y."/>
            <person name="Liu J."/>
            <person name="Tang Z."/>
            <person name="Zhuo Y."/>
            <person name="Zhang Y."/>
            <person name="Yu L."/>
            <person name="Huang J."/>
            <person name="Yang P."/>
            <person name="Peng Q."/>
            <person name="Zhang J."/>
            <person name="Jiang W."/>
            <person name="Zhang Z."/>
            <person name="Lin K."/>
            <person name="Ro D.K."/>
            <person name="Chen X."/>
            <person name="Xiong X."/>
            <person name="Shang Y."/>
            <person name="Huang S."/>
            <person name="Zeng J."/>
        </authorList>
    </citation>
    <scope>NUCLEOTIDE SEQUENCE [LARGE SCALE GENOMIC DNA]</scope>
    <source>
        <strain evidence="10">cv. BLH2017</strain>
        <tissue evidence="9">Root</tissue>
    </source>
</reference>
<feature type="domain" description="Amino acid transporter transmembrane" evidence="8">
    <location>
        <begin position="30"/>
        <end position="424"/>
    </location>
</feature>
<organism evidence="9 10">
    <name type="scientific">Macleaya cordata</name>
    <name type="common">Five-seeded plume-poppy</name>
    <name type="synonym">Bocconia cordata</name>
    <dbReference type="NCBI Taxonomy" id="56857"/>
    <lineage>
        <taxon>Eukaryota</taxon>
        <taxon>Viridiplantae</taxon>
        <taxon>Streptophyta</taxon>
        <taxon>Embryophyta</taxon>
        <taxon>Tracheophyta</taxon>
        <taxon>Spermatophyta</taxon>
        <taxon>Magnoliopsida</taxon>
        <taxon>Ranunculales</taxon>
        <taxon>Papaveraceae</taxon>
        <taxon>Papaveroideae</taxon>
        <taxon>Macleaya</taxon>
    </lineage>
</organism>
<feature type="transmembrane region" description="Helical" evidence="7">
    <location>
        <begin position="33"/>
        <end position="54"/>
    </location>
</feature>
<dbReference type="PANTHER" id="PTHR48017">
    <property type="entry name" value="OS05G0424000 PROTEIN-RELATED"/>
    <property type="match status" value="1"/>
</dbReference>
<dbReference type="EMBL" id="MVGT01000437">
    <property type="protein sequence ID" value="OVA17712.1"/>
    <property type="molecule type" value="Genomic_DNA"/>
</dbReference>
<feature type="transmembrane region" description="Helical" evidence="7">
    <location>
        <begin position="257"/>
        <end position="279"/>
    </location>
</feature>
<name>A0A200R4R4_MACCD</name>
<keyword evidence="3 7" id="KW-0812">Transmembrane</keyword>
<dbReference type="FunCoup" id="A0A200R4R4">
    <property type="interactions" value="61"/>
</dbReference>
<dbReference type="OrthoDB" id="40134at2759"/>
<feature type="transmembrane region" description="Helical" evidence="7">
    <location>
        <begin position="371"/>
        <end position="392"/>
    </location>
</feature>
<evidence type="ECO:0000256" key="4">
    <source>
        <dbReference type="ARBA" id="ARBA00022970"/>
    </source>
</evidence>
<keyword evidence="10" id="KW-1185">Reference proteome</keyword>
<dbReference type="Proteomes" id="UP000195402">
    <property type="component" value="Unassembled WGS sequence"/>
</dbReference>
<dbReference type="OMA" id="NVHGPAW"/>
<keyword evidence="2" id="KW-0813">Transport</keyword>
<dbReference type="InterPro" id="IPR013057">
    <property type="entry name" value="AA_transpt_TM"/>
</dbReference>
<evidence type="ECO:0000256" key="7">
    <source>
        <dbReference type="SAM" id="Phobius"/>
    </source>
</evidence>
<dbReference type="InParanoid" id="A0A200R4R4"/>